<dbReference type="EMBL" id="CP025430">
    <property type="protein sequence ID" value="AUH65268.1"/>
    <property type="molecule type" value="Genomic_DNA"/>
</dbReference>
<evidence type="ECO:0008006" key="3">
    <source>
        <dbReference type="Google" id="ProtNLM"/>
    </source>
</evidence>
<dbReference type="RefSeq" id="WP_101753291.1">
    <property type="nucleotide sequence ID" value="NZ_CP025430.1"/>
</dbReference>
<evidence type="ECO:0000313" key="2">
    <source>
        <dbReference type="Proteomes" id="UP000234530"/>
    </source>
</evidence>
<dbReference type="GO" id="GO:0005975">
    <property type="term" value="P:carbohydrate metabolic process"/>
    <property type="evidence" value="ECO:0007669"/>
    <property type="project" value="InterPro"/>
</dbReference>
<dbReference type="InterPro" id="IPR011013">
    <property type="entry name" value="Gal_mutarotase_sf_dom"/>
</dbReference>
<protein>
    <recommendedName>
        <fullName evidence="3">Aldose 1-epimerase</fullName>
    </recommendedName>
</protein>
<dbReference type="InterPro" id="IPR014718">
    <property type="entry name" value="GH-type_carb-bd"/>
</dbReference>
<sequence length="284" mass="30821">MIHLENETLRLGLMPDHGAAIWQMEFRTASGWQPVLVPGAAEPRGALSSGLFWMLPFANRARGNRLHDIRLQPNTAEPLALHGCAWQRRWQAEMQGAGSVRLHLAAADAGSPFPFSAKLDLRVDGSSFLALLVLRNEGAQSIPAGLGAHPWFPNLPGTELQFDASHVYLEGPDHLPTDPITPPPELDFSAGAPVPKSWRNNAYAGWRGQAVIRQPELGYQLTMHTAPVTRELMFHTAPDLPRFALEPQTHTSGATLADPPAPQVGLVCLEPGEVLACGLTLTML</sequence>
<reference evidence="1 2" key="1">
    <citation type="journal article" date="2013" name="Antonie Van Leeuwenhoek">
        <title>Paracoccus zhejiangensis sp. nov., isolated from activated sludge in wastewater-treatment system.</title>
        <authorList>
            <person name="Wu Z.G."/>
            <person name="Zhang D.F."/>
            <person name="Liu Y.L."/>
            <person name="Wang F."/>
            <person name="Jiang X."/>
            <person name="Li C."/>
            <person name="Li S.P."/>
            <person name="Hong Q."/>
            <person name="Li W.J."/>
        </authorList>
    </citation>
    <scope>NUCLEOTIDE SEQUENCE [LARGE SCALE GENOMIC DNA]</scope>
    <source>
        <strain evidence="1 2">J6</strain>
    </source>
</reference>
<proteinExistence type="predicted"/>
<organism evidence="1 2">
    <name type="scientific">Paracoccus zhejiangensis</name>
    <dbReference type="NCBI Taxonomy" id="1077935"/>
    <lineage>
        <taxon>Bacteria</taxon>
        <taxon>Pseudomonadati</taxon>
        <taxon>Pseudomonadota</taxon>
        <taxon>Alphaproteobacteria</taxon>
        <taxon>Rhodobacterales</taxon>
        <taxon>Paracoccaceae</taxon>
        <taxon>Paracoccus</taxon>
    </lineage>
</organism>
<dbReference type="Pfam" id="PF01263">
    <property type="entry name" value="Aldose_epim"/>
    <property type="match status" value="1"/>
</dbReference>
<dbReference type="SUPFAM" id="SSF74650">
    <property type="entry name" value="Galactose mutarotase-like"/>
    <property type="match status" value="1"/>
</dbReference>
<gene>
    <name evidence="1" type="ORF">CX676_14765</name>
</gene>
<dbReference type="InterPro" id="IPR008183">
    <property type="entry name" value="Aldose_1/G6P_1-epimerase"/>
</dbReference>
<dbReference type="KEGG" id="pzh:CX676_14765"/>
<dbReference type="AlphaFoldDB" id="A0A2H5F135"/>
<dbReference type="Gene3D" id="2.70.98.10">
    <property type="match status" value="1"/>
</dbReference>
<name>A0A2H5F135_9RHOB</name>
<evidence type="ECO:0000313" key="1">
    <source>
        <dbReference type="EMBL" id="AUH65268.1"/>
    </source>
</evidence>
<dbReference type="OrthoDB" id="9796517at2"/>
<dbReference type="GO" id="GO:0030246">
    <property type="term" value="F:carbohydrate binding"/>
    <property type="evidence" value="ECO:0007669"/>
    <property type="project" value="InterPro"/>
</dbReference>
<dbReference type="GO" id="GO:0016853">
    <property type="term" value="F:isomerase activity"/>
    <property type="evidence" value="ECO:0007669"/>
    <property type="project" value="InterPro"/>
</dbReference>
<dbReference type="Proteomes" id="UP000234530">
    <property type="component" value="Chromosome"/>
</dbReference>
<keyword evidence="2" id="KW-1185">Reference proteome</keyword>
<accession>A0A2H5F135</accession>